<accession>A0ABS8SQ81</accession>
<keyword evidence="2" id="KW-1185">Reference proteome</keyword>
<sequence>MTYGRIDRSTELTLALWGGPLWLRVGAVIAYGYSNGRAPAERKVRIMSAPPAKRAAGAAGKCLKGPLREVKPRIYGSGGSSLVNDLIHVHVNRRADPIPRRLREKASLINPLIESEMAYLVRRLWHCNLCELPSLSDMVEMIIDRFTSKAAYNANKPNVPRANLRHLRSWLTRAQLSLHSHSQDSRIFLSHH</sequence>
<comment type="caution">
    <text evidence="1">The sequence shown here is derived from an EMBL/GenBank/DDBJ whole genome shotgun (WGS) entry which is preliminary data.</text>
</comment>
<organism evidence="1 2">
    <name type="scientific">Datura stramonium</name>
    <name type="common">Jimsonweed</name>
    <name type="synonym">Common thornapple</name>
    <dbReference type="NCBI Taxonomy" id="4076"/>
    <lineage>
        <taxon>Eukaryota</taxon>
        <taxon>Viridiplantae</taxon>
        <taxon>Streptophyta</taxon>
        <taxon>Embryophyta</taxon>
        <taxon>Tracheophyta</taxon>
        <taxon>Spermatophyta</taxon>
        <taxon>Magnoliopsida</taxon>
        <taxon>eudicotyledons</taxon>
        <taxon>Gunneridae</taxon>
        <taxon>Pentapetalae</taxon>
        <taxon>asterids</taxon>
        <taxon>lamiids</taxon>
        <taxon>Solanales</taxon>
        <taxon>Solanaceae</taxon>
        <taxon>Solanoideae</taxon>
        <taxon>Datureae</taxon>
        <taxon>Datura</taxon>
    </lineage>
</organism>
<gene>
    <name evidence="1" type="ORF">HAX54_044782</name>
</gene>
<evidence type="ECO:0000313" key="2">
    <source>
        <dbReference type="Proteomes" id="UP000823775"/>
    </source>
</evidence>
<dbReference type="EMBL" id="JACEIK010000687">
    <property type="protein sequence ID" value="MCD7460930.1"/>
    <property type="molecule type" value="Genomic_DNA"/>
</dbReference>
<evidence type="ECO:0000313" key="1">
    <source>
        <dbReference type="EMBL" id="MCD7460930.1"/>
    </source>
</evidence>
<name>A0ABS8SQ81_DATST</name>
<proteinExistence type="predicted"/>
<dbReference type="Proteomes" id="UP000823775">
    <property type="component" value="Unassembled WGS sequence"/>
</dbReference>
<protein>
    <submittedName>
        <fullName evidence="1">Uncharacterized protein</fullName>
    </submittedName>
</protein>
<reference evidence="1 2" key="1">
    <citation type="journal article" date="2021" name="BMC Genomics">
        <title>Datura genome reveals duplications of psychoactive alkaloid biosynthetic genes and high mutation rate following tissue culture.</title>
        <authorList>
            <person name="Rajewski A."/>
            <person name="Carter-House D."/>
            <person name="Stajich J."/>
            <person name="Litt A."/>
        </authorList>
    </citation>
    <scope>NUCLEOTIDE SEQUENCE [LARGE SCALE GENOMIC DNA]</scope>
    <source>
        <strain evidence="1">AR-01</strain>
    </source>
</reference>